<name>A0A1I2J7M1_9BACT</name>
<gene>
    <name evidence="4" type="ORF">SAMN04488541_104316</name>
</gene>
<accession>A0A1I2J7M1</accession>
<evidence type="ECO:0000256" key="1">
    <source>
        <dbReference type="SAM" id="Coils"/>
    </source>
</evidence>
<dbReference type="SMART" id="SM00065">
    <property type="entry name" value="GAF"/>
    <property type="match status" value="1"/>
</dbReference>
<evidence type="ECO:0000259" key="3">
    <source>
        <dbReference type="SMART" id="SM00065"/>
    </source>
</evidence>
<evidence type="ECO:0000256" key="2">
    <source>
        <dbReference type="SAM" id="Phobius"/>
    </source>
</evidence>
<feature type="coiled-coil region" evidence="1">
    <location>
        <begin position="396"/>
        <end position="514"/>
    </location>
</feature>
<dbReference type="InterPro" id="IPR029016">
    <property type="entry name" value="GAF-like_dom_sf"/>
</dbReference>
<reference evidence="4 5" key="1">
    <citation type="submission" date="2016-10" db="EMBL/GenBank/DDBJ databases">
        <authorList>
            <person name="de Groot N.N."/>
        </authorList>
    </citation>
    <scope>NUCLEOTIDE SEQUENCE [LARGE SCALE GENOMIC DNA]</scope>
    <source>
        <strain>GEY</strain>
        <strain evidence="5">DSM 9560</strain>
    </source>
</reference>
<dbReference type="Pfam" id="PF13185">
    <property type="entry name" value="GAF_2"/>
    <property type="match status" value="1"/>
</dbReference>
<feature type="domain" description="GAF" evidence="3">
    <location>
        <begin position="253"/>
        <end position="400"/>
    </location>
</feature>
<keyword evidence="1" id="KW-0175">Coiled coil</keyword>
<keyword evidence="5" id="KW-1185">Reference proteome</keyword>
<dbReference type="Proteomes" id="UP000199513">
    <property type="component" value="Unassembled WGS sequence"/>
</dbReference>
<feature type="transmembrane region" description="Helical" evidence="2">
    <location>
        <begin position="167"/>
        <end position="184"/>
    </location>
</feature>
<feature type="transmembrane region" description="Helical" evidence="2">
    <location>
        <begin position="103"/>
        <end position="121"/>
    </location>
</feature>
<dbReference type="RefSeq" id="WP_091549003.1">
    <property type="nucleotide sequence ID" value="NZ_FONY01000043.1"/>
</dbReference>
<dbReference type="Gene3D" id="3.30.450.40">
    <property type="match status" value="1"/>
</dbReference>
<dbReference type="STRING" id="1003.SAMN04488541_104316"/>
<dbReference type="SUPFAM" id="SSF55781">
    <property type="entry name" value="GAF domain-like"/>
    <property type="match status" value="1"/>
</dbReference>
<keyword evidence="2" id="KW-0812">Transmembrane</keyword>
<dbReference type="OrthoDB" id="1109395at2"/>
<keyword evidence="2" id="KW-1133">Transmembrane helix</keyword>
<organism evidence="4 5">
    <name type="scientific">Thermoflexibacter ruber</name>
    <dbReference type="NCBI Taxonomy" id="1003"/>
    <lineage>
        <taxon>Bacteria</taxon>
        <taxon>Pseudomonadati</taxon>
        <taxon>Bacteroidota</taxon>
        <taxon>Cytophagia</taxon>
        <taxon>Cytophagales</taxon>
        <taxon>Thermoflexibacteraceae</taxon>
        <taxon>Thermoflexibacter</taxon>
    </lineage>
</organism>
<feature type="transmembrane region" description="Helical" evidence="2">
    <location>
        <begin position="52"/>
        <end position="71"/>
    </location>
</feature>
<dbReference type="EMBL" id="FONY01000043">
    <property type="protein sequence ID" value="SFF50349.1"/>
    <property type="molecule type" value="Genomic_DNA"/>
</dbReference>
<feature type="transmembrane region" description="Helical" evidence="2">
    <location>
        <begin position="128"/>
        <end position="147"/>
    </location>
</feature>
<dbReference type="AlphaFoldDB" id="A0A1I2J7M1"/>
<feature type="transmembrane region" description="Helical" evidence="2">
    <location>
        <begin position="28"/>
        <end position="46"/>
    </location>
</feature>
<dbReference type="InterPro" id="IPR003018">
    <property type="entry name" value="GAF"/>
</dbReference>
<proteinExistence type="predicted"/>
<keyword evidence="2" id="KW-0472">Membrane</keyword>
<evidence type="ECO:0000313" key="5">
    <source>
        <dbReference type="Proteomes" id="UP000199513"/>
    </source>
</evidence>
<evidence type="ECO:0000313" key="4">
    <source>
        <dbReference type="EMBL" id="SFF50349.1"/>
    </source>
</evidence>
<protein>
    <submittedName>
        <fullName evidence="4">GAF domain-containing protein</fullName>
    </submittedName>
</protein>
<sequence length="516" mass="59994">MLKKIFELGIREDHHPLLRRKIKMSNQISFTFLIYMLLLDIVFIVLKQNNFLYLSLVVTLVYALPLLLSLVQFPLASRFLMSILPSFGILSSHAAVLGNGEQAVPAVVIFQFAVVILPWILFNAQEKLSLYSALTLTMLSLFLFPFFNSLLDFNFDSNVLRTAFFDVFLKFSSVLVSFIILYVLQQDILVSEANSSRLIKEMQVQKAQLQANESKLSDYIREVERAKEEDKIRQWRAEGIAKFNEIIRKDVQHIQVLYEEIIAEMVKQVEATQGGLFILNEEEEDEPFLTMEACYAYERSKYIDKKIYISEGLLGQSFQDKEPLLLTEVPENYVHITSGLGKSLPRCILIVPLKYNQQICGMIELASFKTFQPFHVEFVSRVGEIIASAILSAKINEKTQKLLRETQEQAEQMRAQEEEMRQNMEELHATQEEMQRKQKEIELANHRMQVNEEILKKNMLKLKEKETAINKLLEESEQRNEEAQRAQETLREQLMQLQEKEAQYLARIKELESKQA</sequence>